<dbReference type="KEGG" id="strr:EKD16_01035"/>
<dbReference type="Gene3D" id="3.40.50.150">
    <property type="entry name" value="Vaccinia Virus protein VP39"/>
    <property type="match status" value="1"/>
</dbReference>
<reference evidence="2 3" key="1">
    <citation type="submission" date="2019-02" db="EMBL/GenBank/DDBJ databases">
        <authorList>
            <person name="Khodamoradi S."/>
            <person name="Hahnke R.L."/>
            <person name="Kaempfer P."/>
            <person name="Schumann P."/>
            <person name="Rohde M."/>
            <person name="Steinert M."/>
            <person name="Luzhetskyy A."/>
            <person name="Wink J."/>
            <person name="Ruckert C."/>
        </authorList>
    </citation>
    <scope>NUCLEOTIDE SEQUENCE [LARGE SCALE GENOMIC DNA]</scope>
    <source>
        <strain evidence="2 3">M2</strain>
    </source>
</reference>
<dbReference type="AlphaFoldDB" id="A0A4P6Q030"/>
<organism evidence="2 3">
    <name type="scientific">Streptomonospora litoralis</name>
    <dbReference type="NCBI Taxonomy" id="2498135"/>
    <lineage>
        <taxon>Bacteria</taxon>
        <taxon>Bacillati</taxon>
        <taxon>Actinomycetota</taxon>
        <taxon>Actinomycetes</taxon>
        <taxon>Streptosporangiales</taxon>
        <taxon>Nocardiopsidaceae</taxon>
        <taxon>Streptomonospora</taxon>
    </lineage>
</organism>
<name>A0A4P6Q030_9ACTN</name>
<evidence type="ECO:0000313" key="3">
    <source>
        <dbReference type="Proteomes" id="UP000292235"/>
    </source>
</evidence>
<dbReference type="RefSeq" id="WP_394347301.1">
    <property type="nucleotide sequence ID" value="NZ_CP036455.1"/>
</dbReference>
<evidence type="ECO:0000256" key="1">
    <source>
        <dbReference type="ARBA" id="ARBA00023115"/>
    </source>
</evidence>
<gene>
    <name evidence="2" type="ORF">EKD16_01035</name>
</gene>
<dbReference type="GO" id="GO:0006596">
    <property type="term" value="P:polyamine biosynthetic process"/>
    <property type="evidence" value="ECO:0007669"/>
    <property type="project" value="UniProtKB-KW"/>
</dbReference>
<evidence type="ECO:0000313" key="2">
    <source>
        <dbReference type="EMBL" id="QBI52024.1"/>
    </source>
</evidence>
<keyword evidence="3" id="KW-1185">Reference proteome</keyword>
<sequence>MNPAAPGFGAEVEPEFLDRTAGAAGGELVLRRVGEHFEIISNGVFLMDTRDGASEREMVRACLAAVREARGGAAGLRVLIGGLGVGFSAREALDDAGVERVRVVELEPSVVEWHRGPLGAVAGEPLSDPRCEVVCADLVTWLADAAEDALAEGPWADVICLDTDNGPDWTVIERNGRLYERAALARLRRLLRPGGAVAFWSAMRAPGFAALLEEEFGAVEALEVPARAGEPDVVYLARAPAVR</sequence>
<dbReference type="PANTHER" id="PTHR43317">
    <property type="entry name" value="THERMOSPERMINE SYNTHASE ACAULIS5"/>
    <property type="match status" value="1"/>
</dbReference>
<protein>
    <submittedName>
        <fullName evidence="2">Spermidine synthase</fullName>
    </submittedName>
</protein>
<keyword evidence="1" id="KW-0620">Polyamine biosynthesis</keyword>
<dbReference type="PANTHER" id="PTHR43317:SF3">
    <property type="entry name" value="BLR2883 PROTEIN"/>
    <property type="match status" value="1"/>
</dbReference>
<proteinExistence type="predicted"/>
<accession>A0A4P6Q030</accession>
<dbReference type="Pfam" id="PF01564">
    <property type="entry name" value="Spermine_synth"/>
    <property type="match status" value="1"/>
</dbReference>
<dbReference type="SUPFAM" id="SSF53335">
    <property type="entry name" value="S-adenosyl-L-methionine-dependent methyltransferases"/>
    <property type="match status" value="1"/>
</dbReference>
<dbReference type="EMBL" id="CP036455">
    <property type="protein sequence ID" value="QBI52024.1"/>
    <property type="molecule type" value="Genomic_DNA"/>
</dbReference>
<dbReference type="Proteomes" id="UP000292235">
    <property type="component" value="Chromosome"/>
</dbReference>
<dbReference type="InterPro" id="IPR029063">
    <property type="entry name" value="SAM-dependent_MTases_sf"/>
</dbReference>